<dbReference type="EMBL" id="FOOG01000008">
    <property type="protein sequence ID" value="SFF76140.1"/>
    <property type="molecule type" value="Genomic_DNA"/>
</dbReference>
<evidence type="ECO:0000256" key="4">
    <source>
        <dbReference type="ARBA" id="ARBA00023136"/>
    </source>
</evidence>
<dbReference type="PANTHER" id="PTHR35529:SF1">
    <property type="entry name" value="MANGANESE EFFLUX PUMP MNTP-RELATED"/>
    <property type="match status" value="1"/>
</dbReference>
<keyword evidence="4 5" id="KW-0472">Membrane</keyword>
<keyword evidence="7" id="KW-1185">Reference proteome</keyword>
<name>A0A1I2LCD1_9BACI</name>
<keyword evidence="2 5" id="KW-0812">Transmembrane</keyword>
<feature type="transmembrane region" description="Helical" evidence="5">
    <location>
        <begin position="34"/>
        <end position="55"/>
    </location>
</feature>
<sequence>MEHVTGLVLLSLALGLDAFSVSLGMGLQAVRLKHAFFAGIVVGIFHMFMPGLGMALGQWLSSSASEWAAVGGGLLLFCLGSYTVFASFTDKHNAAYTLAGAGMWLFALSVSIDSFPVGFSLGLRESEVFVSIFSFGLFSMLLTWAGFVIGRRASGLLGVYSELLGGSILCALGLHAIF</sequence>
<evidence type="ECO:0000313" key="7">
    <source>
        <dbReference type="Proteomes" id="UP000198897"/>
    </source>
</evidence>
<dbReference type="PANTHER" id="PTHR35529">
    <property type="entry name" value="MANGANESE EFFLUX PUMP MNTP-RELATED"/>
    <property type="match status" value="1"/>
</dbReference>
<keyword evidence="1" id="KW-1003">Cell membrane</keyword>
<dbReference type="Pfam" id="PF02659">
    <property type="entry name" value="Mntp"/>
    <property type="match status" value="1"/>
</dbReference>
<evidence type="ECO:0000256" key="3">
    <source>
        <dbReference type="ARBA" id="ARBA00022989"/>
    </source>
</evidence>
<proteinExistence type="predicted"/>
<dbReference type="AlphaFoldDB" id="A0A1I2LCD1"/>
<keyword evidence="3 5" id="KW-1133">Transmembrane helix</keyword>
<feature type="transmembrane region" description="Helical" evidence="5">
    <location>
        <begin position="155"/>
        <end position="177"/>
    </location>
</feature>
<dbReference type="InterPro" id="IPR003810">
    <property type="entry name" value="Mntp/YtaF"/>
</dbReference>
<evidence type="ECO:0000256" key="2">
    <source>
        <dbReference type="ARBA" id="ARBA00022692"/>
    </source>
</evidence>
<dbReference type="OrthoDB" id="1679700at2"/>
<accession>A0A1I2LCD1</accession>
<organism evidence="6 7">
    <name type="scientific">Halobacillus alkaliphilus</name>
    <dbReference type="NCBI Taxonomy" id="396056"/>
    <lineage>
        <taxon>Bacteria</taxon>
        <taxon>Bacillati</taxon>
        <taxon>Bacillota</taxon>
        <taxon>Bacilli</taxon>
        <taxon>Bacillales</taxon>
        <taxon>Bacillaceae</taxon>
        <taxon>Halobacillus</taxon>
    </lineage>
</organism>
<gene>
    <name evidence="6" type="ORF">SAMN05216353_10864</name>
</gene>
<evidence type="ECO:0000256" key="5">
    <source>
        <dbReference type="SAM" id="Phobius"/>
    </source>
</evidence>
<reference evidence="7" key="1">
    <citation type="submission" date="2016-10" db="EMBL/GenBank/DDBJ databases">
        <authorList>
            <person name="Varghese N."/>
            <person name="Submissions S."/>
        </authorList>
    </citation>
    <scope>NUCLEOTIDE SEQUENCE [LARGE SCALE GENOMIC DNA]</scope>
    <source>
        <strain evidence="7">FP5</strain>
    </source>
</reference>
<dbReference type="Proteomes" id="UP000198897">
    <property type="component" value="Unassembled WGS sequence"/>
</dbReference>
<feature type="transmembrane region" description="Helical" evidence="5">
    <location>
        <begin position="128"/>
        <end position="149"/>
    </location>
</feature>
<protein>
    <submittedName>
        <fullName evidence="6">Putative Mn2+ efflux pump MntP</fullName>
    </submittedName>
</protein>
<feature type="transmembrane region" description="Helical" evidence="5">
    <location>
        <begin position="94"/>
        <end position="116"/>
    </location>
</feature>
<feature type="transmembrane region" description="Helical" evidence="5">
    <location>
        <begin position="67"/>
        <end position="88"/>
    </location>
</feature>
<evidence type="ECO:0000256" key="1">
    <source>
        <dbReference type="ARBA" id="ARBA00022475"/>
    </source>
</evidence>
<evidence type="ECO:0000313" key="6">
    <source>
        <dbReference type="EMBL" id="SFF76140.1"/>
    </source>
</evidence>
<dbReference type="RefSeq" id="WP_089751310.1">
    <property type="nucleotide sequence ID" value="NZ_FOOG01000008.1"/>
</dbReference>